<sequence>MKLKLFLLALIAVVGTAAFYVIKGPNLQKKNPDAGLTMQEIKIRDEAAQENWAYSLGVQAYVYGLPLKITERERRLRLNERKLNFVMEREICPCAPINQFGHMKKLATADDSLPYTPNNDTVYSGALIELRDEPLVVTLPDVMDRYWSAQIADSYLENVTYLGSRATGGKGGNFLFVGPDWHGKVPEGMTLIRIPTYSGVIALRYGIEKDAPNEMQKIYDIQKQVATTNLSFWDQKDGFGKIKPIHMERKDYDGDLAFFEQMADLLNEYPPRDHLKASVGMFQSIGIELGKPFNQDLLHPATIRGLKRALADMTDIMTWKVKYRGTAFPTGWNNLHQGTYGYHFINRAEGALEGLLVHNREEGVYFSTYEDRDANLLDGSERYVLHFEKDQIPQLQDKGFWSLTMYGTNFQLVGNEINRYSIGDRNKDLQYNDDGSLTIYIQATEPEGKTSNWLPSPPDGLFRINYRIYLPNEKTRNPDTLLQFIPGIKKVSYNEGI</sequence>
<dbReference type="AlphaFoldDB" id="A0AA37S7G7"/>
<dbReference type="Proteomes" id="UP001161389">
    <property type="component" value="Unassembled WGS sequence"/>
</dbReference>
<evidence type="ECO:0000313" key="3">
    <source>
        <dbReference type="EMBL" id="GLQ30442.1"/>
    </source>
</evidence>
<dbReference type="Pfam" id="PF06863">
    <property type="entry name" value="DUF1254"/>
    <property type="match status" value="1"/>
</dbReference>
<dbReference type="SUPFAM" id="SSF160935">
    <property type="entry name" value="VPA0735-like"/>
    <property type="match status" value="1"/>
</dbReference>
<name>A0AA37S7G7_9GAMM</name>
<dbReference type="PANTHER" id="PTHR36509:SF2">
    <property type="entry name" value="BLL3101 PROTEIN"/>
    <property type="match status" value="1"/>
</dbReference>
<dbReference type="InterPro" id="IPR010679">
    <property type="entry name" value="DUF1254"/>
</dbReference>
<evidence type="ECO:0000313" key="4">
    <source>
        <dbReference type="Proteomes" id="UP001161389"/>
    </source>
</evidence>
<dbReference type="Gene3D" id="2.60.120.600">
    <property type="entry name" value="Domain of unknown function DUF1214, C-terminal domain"/>
    <property type="match status" value="1"/>
</dbReference>
<keyword evidence="4" id="KW-1185">Reference proteome</keyword>
<comment type="caution">
    <text evidence="3">The sequence shown here is derived from an EMBL/GenBank/DDBJ whole genome shotgun (WGS) entry which is preliminary data.</text>
</comment>
<dbReference type="PANTHER" id="PTHR36509">
    <property type="entry name" value="BLL3101 PROTEIN"/>
    <property type="match status" value="1"/>
</dbReference>
<accession>A0AA37S7G7</accession>
<dbReference type="Gene3D" id="2.60.40.1610">
    <property type="entry name" value="Domain of unknown function DUF1254"/>
    <property type="match status" value="1"/>
</dbReference>
<evidence type="ECO:0008006" key="5">
    <source>
        <dbReference type="Google" id="ProtNLM"/>
    </source>
</evidence>
<reference evidence="3" key="1">
    <citation type="journal article" date="2014" name="Int. J. Syst. Evol. Microbiol.">
        <title>Complete genome sequence of Corynebacterium casei LMG S-19264T (=DSM 44701T), isolated from a smear-ripened cheese.</title>
        <authorList>
            <consortium name="US DOE Joint Genome Institute (JGI-PGF)"/>
            <person name="Walter F."/>
            <person name="Albersmeier A."/>
            <person name="Kalinowski J."/>
            <person name="Ruckert C."/>
        </authorList>
    </citation>
    <scope>NUCLEOTIDE SEQUENCE</scope>
    <source>
        <strain evidence="3">NBRC 110071</strain>
    </source>
</reference>
<reference evidence="3" key="2">
    <citation type="submission" date="2023-01" db="EMBL/GenBank/DDBJ databases">
        <title>Draft genome sequence of Litoribrevibacter albus strain NBRC 110071.</title>
        <authorList>
            <person name="Sun Q."/>
            <person name="Mori K."/>
        </authorList>
    </citation>
    <scope>NUCLEOTIDE SEQUENCE</scope>
    <source>
        <strain evidence="3">NBRC 110071</strain>
    </source>
</reference>
<dbReference type="EMBL" id="BSNM01000003">
    <property type="protein sequence ID" value="GLQ30442.1"/>
    <property type="molecule type" value="Genomic_DNA"/>
</dbReference>
<evidence type="ECO:0000259" key="2">
    <source>
        <dbReference type="Pfam" id="PF06863"/>
    </source>
</evidence>
<protein>
    <recommendedName>
        <fullName evidence="5">DUF1254 domain-containing protein</fullName>
    </recommendedName>
</protein>
<feature type="domain" description="DUF1254" evidence="2">
    <location>
        <begin position="97"/>
        <end position="228"/>
    </location>
</feature>
<dbReference type="Pfam" id="PF06742">
    <property type="entry name" value="DUF1214"/>
    <property type="match status" value="1"/>
</dbReference>
<dbReference type="RefSeq" id="WP_284379308.1">
    <property type="nucleotide sequence ID" value="NZ_BSNM01000003.1"/>
</dbReference>
<dbReference type="InterPro" id="IPR037049">
    <property type="entry name" value="DUF1214_C_sf"/>
</dbReference>
<evidence type="ECO:0000259" key="1">
    <source>
        <dbReference type="Pfam" id="PF06742"/>
    </source>
</evidence>
<proteinExistence type="predicted"/>
<organism evidence="3 4">
    <name type="scientific">Litoribrevibacter albus</name>
    <dbReference type="NCBI Taxonomy" id="1473156"/>
    <lineage>
        <taxon>Bacteria</taxon>
        <taxon>Pseudomonadati</taxon>
        <taxon>Pseudomonadota</taxon>
        <taxon>Gammaproteobacteria</taxon>
        <taxon>Oceanospirillales</taxon>
        <taxon>Oceanospirillaceae</taxon>
        <taxon>Litoribrevibacter</taxon>
    </lineage>
</organism>
<feature type="domain" description="DUF1214" evidence="1">
    <location>
        <begin position="362"/>
        <end position="472"/>
    </location>
</feature>
<dbReference type="InterPro" id="IPR010621">
    <property type="entry name" value="DUF1214"/>
</dbReference>
<gene>
    <name evidence="3" type="ORF">GCM10007876_09200</name>
</gene>
<dbReference type="InterPro" id="IPR037050">
    <property type="entry name" value="DUF1254_sf"/>
</dbReference>